<dbReference type="EMBL" id="MU267619">
    <property type="protein sequence ID" value="KAH7914081.1"/>
    <property type="molecule type" value="Genomic_DNA"/>
</dbReference>
<comment type="caution">
    <text evidence="1">The sequence shown here is derived from an EMBL/GenBank/DDBJ whole genome shotgun (WGS) entry which is preliminary data.</text>
</comment>
<reference evidence="1" key="1">
    <citation type="journal article" date="2021" name="New Phytol.">
        <title>Evolutionary innovations through gain and loss of genes in the ectomycorrhizal Boletales.</title>
        <authorList>
            <person name="Wu G."/>
            <person name="Miyauchi S."/>
            <person name="Morin E."/>
            <person name="Kuo A."/>
            <person name="Drula E."/>
            <person name="Varga T."/>
            <person name="Kohler A."/>
            <person name="Feng B."/>
            <person name="Cao Y."/>
            <person name="Lipzen A."/>
            <person name="Daum C."/>
            <person name="Hundley H."/>
            <person name="Pangilinan J."/>
            <person name="Johnson J."/>
            <person name="Barry K."/>
            <person name="LaButti K."/>
            <person name="Ng V."/>
            <person name="Ahrendt S."/>
            <person name="Min B."/>
            <person name="Choi I.G."/>
            <person name="Park H."/>
            <person name="Plett J.M."/>
            <person name="Magnuson J."/>
            <person name="Spatafora J.W."/>
            <person name="Nagy L.G."/>
            <person name="Henrissat B."/>
            <person name="Grigoriev I.V."/>
            <person name="Yang Z.L."/>
            <person name="Xu J."/>
            <person name="Martin F.M."/>
        </authorList>
    </citation>
    <scope>NUCLEOTIDE SEQUENCE</scope>
    <source>
        <strain evidence="1">ATCC 28755</strain>
    </source>
</reference>
<organism evidence="1 2">
    <name type="scientific">Hygrophoropsis aurantiaca</name>
    <dbReference type="NCBI Taxonomy" id="72124"/>
    <lineage>
        <taxon>Eukaryota</taxon>
        <taxon>Fungi</taxon>
        <taxon>Dikarya</taxon>
        <taxon>Basidiomycota</taxon>
        <taxon>Agaricomycotina</taxon>
        <taxon>Agaricomycetes</taxon>
        <taxon>Agaricomycetidae</taxon>
        <taxon>Boletales</taxon>
        <taxon>Coniophorineae</taxon>
        <taxon>Hygrophoropsidaceae</taxon>
        <taxon>Hygrophoropsis</taxon>
    </lineage>
</organism>
<protein>
    <submittedName>
        <fullName evidence="1">MFS general substrate transporter</fullName>
    </submittedName>
</protein>
<gene>
    <name evidence="1" type="ORF">BJ138DRAFT_1123845</name>
</gene>
<dbReference type="Proteomes" id="UP000790377">
    <property type="component" value="Unassembled WGS sequence"/>
</dbReference>
<evidence type="ECO:0000313" key="2">
    <source>
        <dbReference type="Proteomes" id="UP000790377"/>
    </source>
</evidence>
<accession>A0ACB8AL29</accession>
<sequence>MAEDPICDMELKTVGLEAISRTNVPSHIMLKSSASAVNSPISSILDEGKSCEVPQHAVTIQYRLYKRRFSGLLGLFILGLAAGMPWSWFGPISNNVAADFDITLDQVNWLGNIISCLYLVVSLLLPTFCSRYGIRRCSEIGAAALLISAWVRYAGTASHLSSGSSYAFLLLGQTFTAIAQPIFQIVGPKYSEKWFDLDGRTTATMILSVATPIGGAVGQLISPLVGTSRQSILILAIITTAVTPALFLISSEPPSPPTYAGSKKSRSLPSLVQAILGRDCPKDAFMSKRERLDFVILILLFGVLVAATDAITLLSAQYMQPYGYSDDVSGLMGATLLLSGITAAAIAAPLLDRVATKSLGMVVKILVPIVVTTWFSMIWAVRPHNTAALFVIMAIIGIASVTMLPIALELGCELTRNADASTAILWFSGNLFGVIFILGEGALRAGPDAHPPYHMHNALIMQGCILLIIGFSAFFLQGKQGRRELDEQKINEQKTTGMLEDTIP</sequence>
<evidence type="ECO:0000313" key="1">
    <source>
        <dbReference type="EMBL" id="KAH7914081.1"/>
    </source>
</evidence>
<proteinExistence type="predicted"/>
<keyword evidence="2" id="KW-1185">Reference proteome</keyword>
<name>A0ACB8AL29_9AGAM</name>